<evidence type="ECO:0000313" key="5">
    <source>
        <dbReference type="EMBL" id="AZS29313.1"/>
    </source>
</evidence>
<dbReference type="PANTHER" id="PTHR43407:SF1">
    <property type="entry name" value="LENGSIN"/>
    <property type="match status" value="1"/>
</dbReference>
<evidence type="ECO:0000313" key="6">
    <source>
        <dbReference type="Proteomes" id="UP000270673"/>
    </source>
</evidence>
<dbReference type="GO" id="GO:0016020">
    <property type="term" value="C:membrane"/>
    <property type="evidence" value="ECO:0007669"/>
    <property type="project" value="TreeGrafter"/>
</dbReference>
<organism evidence="5 6">
    <name type="scientific">Butyricimonas faecalis</name>
    <dbReference type="NCBI Taxonomy" id="2093856"/>
    <lineage>
        <taxon>Bacteria</taxon>
        <taxon>Pseudomonadati</taxon>
        <taxon>Bacteroidota</taxon>
        <taxon>Bacteroidia</taxon>
        <taxon>Bacteroidales</taxon>
        <taxon>Odoribacteraceae</taxon>
        <taxon>Butyricimonas</taxon>
    </lineage>
</organism>
<dbReference type="InterPro" id="IPR008146">
    <property type="entry name" value="Gln_synth_cat_dom"/>
</dbReference>
<keyword evidence="6" id="KW-1185">Reference proteome</keyword>
<evidence type="ECO:0000256" key="3">
    <source>
        <dbReference type="RuleBase" id="RU000384"/>
    </source>
</evidence>
<dbReference type="SUPFAM" id="SSF55931">
    <property type="entry name" value="Glutamine synthetase/guanido kinase"/>
    <property type="match status" value="1"/>
</dbReference>
<dbReference type="PROSITE" id="PS51987">
    <property type="entry name" value="GS_CATALYTIC"/>
    <property type="match status" value="1"/>
</dbReference>
<dbReference type="InterPro" id="IPR036651">
    <property type="entry name" value="Gln_synt_N_sf"/>
</dbReference>
<accession>A0A3S9VRV7</accession>
<evidence type="ECO:0000256" key="2">
    <source>
        <dbReference type="PROSITE-ProRule" id="PRU01331"/>
    </source>
</evidence>
<dbReference type="InterPro" id="IPR014746">
    <property type="entry name" value="Gln_synth/guanido_kin_cat_dom"/>
</dbReference>
<dbReference type="Gene3D" id="3.10.20.70">
    <property type="entry name" value="Glutamine synthetase, N-terminal domain"/>
    <property type="match status" value="1"/>
</dbReference>
<dbReference type="SUPFAM" id="SSF54368">
    <property type="entry name" value="Glutamine synthetase, N-terminal domain"/>
    <property type="match status" value="1"/>
</dbReference>
<dbReference type="OrthoDB" id="9807095at2"/>
<dbReference type="Pfam" id="PF03951">
    <property type="entry name" value="Gln-synt_N"/>
    <property type="match status" value="1"/>
</dbReference>
<evidence type="ECO:0000259" key="4">
    <source>
        <dbReference type="PROSITE" id="PS51987"/>
    </source>
</evidence>
<dbReference type="EMBL" id="CP032819">
    <property type="protein sequence ID" value="AZS29313.1"/>
    <property type="molecule type" value="Genomic_DNA"/>
</dbReference>
<dbReference type="KEGG" id="buy:D8S85_06885"/>
<dbReference type="PANTHER" id="PTHR43407">
    <property type="entry name" value="GLUTAMINE SYNTHETASE"/>
    <property type="match status" value="1"/>
</dbReference>
<dbReference type="Pfam" id="PF00120">
    <property type="entry name" value="Gln-synt_C"/>
    <property type="match status" value="1"/>
</dbReference>
<dbReference type="Proteomes" id="UP000270673">
    <property type="component" value="Chromosome"/>
</dbReference>
<dbReference type="GO" id="GO:0005737">
    <property type="term" value="C:cytoplasm"/>
    <property type="evidence" value="ECO:0007669"/>
    <property type="project" value="TreeGrafter"/>
</dbReference>
<name>A0A3S9VRV7_9BACT</name>
<dbReference type="GO" id="GO:0004356">
    <property type="term" value="F:glutamine synthetase activity"/>
    <property type="evidence" value="ECO:0007669"/>
    <property type="project" value="InterPro"/>
</dbReference>
<sequence>MNSKYALNPHALVRFLEKDAKDFTKEDIIRYVTENGIEMINFRYPGADGRLKTLNFIINSLEHLDNILTSGERVDGSSLFPYIEAGSSDLYVLPRYRTAFLNPFSEIPAVDILCSFYTKDGKPLELSPEYTMRKAHEALKRVTGMEYEVMGELEYYVVSEKEDLFLASDQKGYHESTPFNKGRDLRTLAMKYIAGTGGLIKYGHSEVGNFTKGDLMYEQNEIEFLPTKMEDAADQLIIAKWILRTLAYQFGVDLTFAPKITVGKAGSGLHIHTRLKKGDKNMMIENGKLTDHALKAIAGYLDLAPSLTAFGNTNPTSYFRLVPHQEAPTNICWGDRNRSVLVRVPLGWTSGASDMLRDANPLEKVEDRDFSGKQTVEFRCPDGSADVYLLIAGLAVAARHGFEMENALQYAKDRYVDVNIFDEANKKVADRLSHLPSSCYDSALCLEKQRANFEKYGVFAPGLIDGLIAALKKFDDKTLRQDLGNDEAKIMELVHKYFYCG</sequence>
<dbReference type="Gene3D" id="3.30.590.10">
    <property type="entry name" value="Glutamine synthetase/guanido kinase, catalytic domain"/>
    <property type="match status" value="1"/>
</dbReference>
<comment type="similarity">
    <text evidence="1 2 3">Belongs to the glutamine synthetase family.</text>
</comment>
<proteinExistence type="inferred from homology"/>
<dbReference type="InterPro" id="IPR008147">
    <property type="entry name" value="Gln_synt_N"/>
</dbReference>
<gene>
    <name evidence="5" type="ORF">D8S85_06885</name>
</gene>
<feature type="domain" description="GS catalytic" evidence="4">
    <location>
        <begin position="128"/>
        <end position="501"/>
    </location>
</feature>
<evidence type="ECO:0000256" key="1">
    <source>
        <dbReference type="ARBA" id="ARBA00009897"/>
    </source>
</evidence>
<dbReference type="AlphaFoldDB" id="A0A3S9VRV7"/>
<dbReference type="GO" id="GO:0006542">
    <property type="term" value="P:glutamine biosynthetic process"/>
    <property type="evidence" value="ECO:0007669"/>
    <property type="project" value="InterPro"/>
</dbReference>
<dbReference type="GO" id="GO:0019740">
    <property type="term" value="P:nitrogen utilization"/>
    <property type="evidence" value="ECO:0007669"/>
    <property type="project" value="TreeGrafter"/>
</dbReference>
<dbReference type="RefSeq" id="WP_106480060.1">
    <property type="nucleotide sequence ID" value="NZ_CP032819.1"/>
</dbReference>
<dbReference type="SMART" id="SM01230">
    <property type="entry name" value="Gln-synt_C"/>
    <property type="match status" value="1"/>
</dbReference>
<reference evidence="5 6" key="1">
    <citation type="submission" date="2018-10" db="EMBL/GenBank/DDBJ databases">
        <title>Butyricimonas faecalis sp. nov., isolated from human faeces and emended description of the genus Butyricimonas.</title>
        <authorList>
            <person name="Le Roy T."/>
            <person name="Van der Smissen P."/>
            <person name="Paquot A."/>
            <person name="Delzenne N."/>
            <person name="Muccioli G."/>
            <person name="Collet J.-F."/>
            <person name="Cani P.D."/>
        </authorList>
    </citation>
    <scope>NUCLEOTIDE SEQUENCE [LARGE SCALE GENOMIC DNA]</scope>
    <source>
        <strain evidence="5 6">H184</strain>
    </source>
</reference>
<protein>
    <submittedName>
        <fullName evidence="5">Glutamine synthetase</fullName>
    </submittedName>
</protein>